<proteinExistence type="predicted"/>
<gene>
    <name evidence="1" type="ORF">GCM10023230_03120</name>
</gene>
<accession>A0ABP8ZJS2</accession>
<dbReference type="RefSeq" id="WP_264542786.1">
    <property type="nucleotide sequence ID" value="NZ_BAABIP010000005.1"/>
</dbReference>
<name>A0ABP8ZJS2_9FLAO</name>
<reference evidence="2" key="1">
    <citation type="journal article" date="2019" name="Int. J. Syst. Evol. Microbiol.">
        <title>The Global Catalogue of Microorganisms (GCM) 10K type strain sequencing project: providing services to taxonomists for standard genome sequencing and annotation.</title>
        <authorList>
            <consortium name="The Broad Institute Genomics Platform"/>
            <consortium name="The Broad Institute Genome Sequencing Center for Infectious Disease"/>
            <person name="Wu L."/>
            <person name="Ma J."/>
        </authorList>
    </citation>
    <scope>NUCLEOTIDE SEQUENCE [LARGE SCALE GENOMIC DNA]</scope>
    <source>
        <strain evidence="2">JCM 18198</strain>
    </source>
</reference>
<keyword evidence="2" id="KW-1185">Reference proteome</keyword>
<dbReference type="EMBL" id="BAABIP010000005">
    <property type="protein sequence ID" value="GAA4758432.1"/>
    <property type="molecule type" value="Genomic_DNA"/>
</dbReference>
<protein>
    <recommendedName>
        <fullName evidence="3">LysM domain-containing protein</fullName>
    </recommendedName>
</protein>
<evidence type="ECO:0000313" key="2">
    <source>
        <dbReference type="Proteomes" id="UP001500141"/>
    </source>
</evidence>
<evidence type="ECO:0008006" key="3">
    <source>
        <dbReference type="Google" id="ProtNLM"/>
    </source>
</evidence>
<evidence type="ECO:0000313" key="1">
    <source>
        <dbReference type="EMBL" id="GAA4758432.1"/>
    </source>
</evidence>
<comment type="caution">
    <text evidence="1">The sequence shown here is derived from an EMBL/GenBank/DDBJ whole genome shotgun (WGS) entry which is preliminary data.</text>
</comment>
<dbReference type="Proteomes" id="UP001500141">
    <property type="component" value="Unassembled WGS sequence"/>
</dbReference>
<sequence>MAILKQSKNMIVTVKNNYDLQVGQKLEKIASKLNVEAMKGNLVLASNKKIVADGNKG</sequence>
<organism evidence="1 2">
    <name type="scientific">Flavobacterium hankyongi</name>
    <dbReference type="NCBI Taxonomy" id="1176532"/>
    <lineage>
        <taxon>Bacteria</taxon>
        <taxon>Pseudomonadati</taxon>
        <taxon>Bacteroidota</taxon>
        <taxon>Flavobacteriia</taxon>
        <taxon>Flavobacteriales</taxon>
        <taxon>Flavobacteriaceae</taxon>
        <taxon>Flavobacterium</taxon>
    </lineage>
</organism>